<protein>
    <recommendedName>
        <fullName evidence="2">PaREP1 family protein</fullName>
    </recommendedName>
</protein>
<reference evidence="1" key="1">
    <citation type="journal article" date="2015" name="Appl. Environ. Microbiol.">
        <title>Nanoarchaeota, Their Sulfolobales Host, and Nanoarchaeota Virus Distribution across Yellowstone National Park Hot Springs.</title>
        <authorList>
            <person name="Munson-McGee J.H."/>
            <person name="Field E.K."/>
            <person name="Bateson M."/>
            <person name="Rooney C."/>
            <person name="Stepanauskas R."/>
            <person name="Young M.J."/>
        </authorList>
    </citation>
    <scope>NUCLEOTIDE SEQUENCE [LARGE SCALE GENOMIC DNA]</scope>
    <source>
        <strain evidence="1">SCGC AB-777_F03</strain>
    </source>
</reference>
<dbReference type="InterPro" id="IPR010268">
    <property type="entry name" value="PaREP1"/>
</dbReference>
<gene>
    <name evidence="1" type="ORF">DDW03_02125</name>
</gene>
<accession>A0A2T9WKZ8</accession>
<reference evidence="1" key="2">
    <citation type="submission" date="2017-05" db="EMBL/GenBank/DDBJ databases">
        <authorList>
            <person name="Song R."/>
            <person name="Chenine A.L."/>
            <person name="Ruprecht R.M."/>
        </authorList>
    </citation>
    <scope>NUCLEOTIDE SEQUENCE</scope>
    <source>
        <strain evidence="1">SCGC AB-777_F03</strain>
    </source>
</reference>
<dbReference type="Pfam" id="PF05942">
    <property type="entry name" value="PaREP1"/>
    <property type="match status" value="1"/>
</dbReference>
<proteinExistence type="predicted"/>
<sequence>MEGYLDYKSDSKGYIYAKLYDCLVEGRSALEMMRKGLLQNASSKAFLSVKSAVSALVVKNLNEIVKLKDDEEKYWYENVGYSAPTTGLIGISKDLKNLGIDVENVIRIALILHRFSYSGFDPNFVDYRNSEEVVSDIKEVIEWLLNLKRYFDDFWDEKLEKARKDLEELLKNTLS</sequence>
<name>A0A2T9WKZ8_NANST</name>
<evidence type="ECO:0008006" key="2">
    <source>
        <dbReference type="Google" id="ProtNLM"/>
    </source>
</evidence>
<dbReference type="EMBL" id="QEFP01000009">
    <property type="protein sequence ID" value="PVU68503.1"/>
    <property type="molecule type" value="Genomic_DNA"/>
</dbReference>
<comment type="caution">
    <text evidence="1">The sequence shown here is derived from an EMBL/GenBank/DDBJ whole genome shotgun (WGS) entry which is preliminary data.</text>
</comment>
<organism evidence="1">
    <name type="scientific">Nanobsidianus stetteri</name>
    <dbReference type="NCBI Taxonomy" id="1294122"/>
    <lineage>
        <taxon>Archaea</taxon>
        <taxon>Nanobdellota</taxon>
        <taxon>Candidatus Nanoarchaeia</taxon>
        <taxon>Nanoarchaeales</taxon>
        <taxon>Nanopusillaceae</taxon>
        <taxon>Candidatus Nanobsidianus</taxon>
    </lineage>
</organism>
<dbReference type="AlphaFoldDB" id="A0A2T9WKZ8"/>
<evidence type="ECO:0000313" key="1">
    <source>
        <dbReference type="EMBL" id="PVU68503.1"/>
    </source>
</evidence>